<organism evidence="2 3">
    <name type="scientific">Methylobacterium mesophilicum SR1.6/6</name>
    <dbReference type="NCBI Taxonomy" id="908290"/>
    <lineage>
        <taxon>Bacteria</taxon>
        <taxon>Pseudomonadati</taxon>
        <taxon>Pseudomonadota</taxon>
        <taxon>Alphaproteobacteria</taxon>
        <taxon>Hyphomicrobiales</taxon>
        <taxon>Methylobacteriaceae</taxon>
        <taxon>Methylobacterium</taxon>
    </lineage>
</organism>
<dbReference type="KEGG" id="mmes:MMSR116_15835"/>
<dbReference type="RefSeq" id="WP_010682173.1">
    <property type="nucleotide sequence ID" value="NZ_CP043538.1"/>
</dbReference>
<accession>A0A6B9FKS8</accession>
<protein>
    <submittedName>
        <fullName evidence="2">Uncharacterized protein</fullName>
    </submittedName>
</protein>
<feature type="coiled-coil region" evidence="1">
    <location>
        <begin position="52"/>
        <end position="79"/>
    </location>
</feature>
<sequence>MSNVSTHVMADVAGRGLQAFGLMHAAVDGIIGSIQDQQADDRHAVIDLVAELGRARRAAAAAQAEAARLAAENAALHAALARSRAALRGYAAALSA</sequence>
<dbReference type="AlphaFoldDB" id="A0A6B9FKS8"/>
<dbReference type="EMBL" id="CP043538">
    <property type="protein sequence ID" value="QGY03190.1"/>
    <property type="molecule type" value="Genomic_DNA"/>
</dbReference>
<dbReference type="Proteomes" id="UP000012488">
    <property type="component" value="Chromosome"/>
</dbReference>
<gene>
    <name evidence="2" type="ORF">MMSR116_15835</name>
</gene>
<evidence type="ECO:0000256" key="1">
    <source>
        <dbReference type="SAM" id="Coils"/>
    </source>
</evidence>
<name>A0A6B9FKS8_9HYPH</name>
<evidence type="ECO:0000313" key="2">
    <source>
        <dbReference type="EMBL" id="QGY03190.1"/>
    </source>
</evidence>
<keyword evidence="1" id="KW-0175">Coiled coil</keyword>
<reference evidence="2 3" key="1">
    <citation type="journal article" date="2012" name="Genet. Mol. Biol.">
        <title>Analysis of 16S rRNA and mxaF genes revealing insights into Methylobacterium niche-specific plant association.</title>
        <authorList>
            <person name="Dourado M.N."/>
            <person name="Andreote F.D."/>
            <person name="Dini-Andreote F."/>
            <person name="Conti R."/>
            <person name="Araujo J.M."/>
            <person name="Araujo W.L."/>
        </authorList>
    </citation>
    <scope>NUCLEOTIDE SEQUENCE [LARGE SCALE GENOMIC DNA]</scope>
    <source>
        <strain evidence="2 3">SR1.6/6</strain>
    </source>
</reference>
<reference evidence="2 3" key="2">
    <citation type="journal article" date="2013" name="Genome Announc.">
        <title>Draft Genome Sequence of Methylobacterium mesophilicum Strain SR1.6/6, Isolated from Citrus sinensis.</title>
        <authorList>
            <person name="Marinho Almeida D."/>
            <person name="Dini-Andreote F."/>
            <person name="Camargo Neves A.A."/>
            <person name="Juca Ramos R.T."/>
            <person name="Andreote F.D."/>
            <person name="Carneiro A.R."/>
            <person name="Oliveira de Souza Lima A."/>
            <person name="Caracciolo Gomes de Sa P.H."/>
            <person name="Ribeiro Barbosa M.S."/>
            <person name="Araujo W.L."/>
            <person name="Silva A."/>
        </authorList>
    </citation>
    <scope>NUCLEOTIDE SEQUENCE [LARGE SCALE GENOMIC DNA]</scope>
    <source>
        <strain evidence="2 3">SR1.6/6</strain>
    </source>
</reference>
<proteinExistence type="predicted"/>
<dbReference type="OrthoDB" id="9940453at2"/>
<evidence type="ECO:0000313" key="3">
    <source>
        <dbReference type="Proteomes" id="UP000012488"/>
    </source>
</evidence>